<gene>
    <name evidence="1" type="ORF">ACFQFQ_13015</name>
</gene>
<dbReference type="EMBL" id="JBHSWG010000001">
    <property type="protein sequence ID" value="MFC6760200.1"/>
    <property type="molecule type" value="Genomic_DNA"/>
</dbReference>
<evidence type="ECO:0000313" key="1">
    <source>
        <dbReference type="EMBL" id="MFC6760200.1"/>
    </source>
</evidence>
<dbReference type="Proteomes" id="UP001596353">
    <property type="component" value="Unassembled WGS sequence"/>
</dbReference>
<protein>
    <submittedName>
        <fullName evidence="1">Uncharacterized protein</fullName>
    </submittedName>
</protein>
<reference evidence="2" key="1">
    <citation type="journal article" date="2019" name="Int. J. Syst. Evol. Microbiol.">
        <title>The Global Catalogue of Microorganisms (GCM) 10K type strain sequencing project: providing services to taxonomists for standard genome sequencing and annotation.</title>
        <authorList>
            <consortium name="The Broad Institute Genomics Platform"/>
            <consortium name="The Broad Institute Genome Sequencing Center for Infectious Disease"/>
            <person name="Wu L."/>
            <person name="Ma J."/>
        </authorList>
    </citation>
    <scope>NUCLEOTIDE SEQUENCE [LARGE SCALE GENOMIC DNA]</scope>
    <source>
        <strain evidence="2">CCUG 66188</strain>
    </source>
</reference>
<comment type="caution">
    <text evidence="1">The sequence shown here is derived from an EMBL/GenBank/DDBJ whole genome shotgun (WGS) entry which is preliminary data.</text>
</comment>
<evidence type="ECO:0000313" key="2">
    <source>
        <dbReference type="Proteomes" id="UP001596353"/>
    </source>
</evidence>
<name>A0ABW2B3F7_9RHOB</name>
<proteinExistence type="predicted"/>
<keyword evidence="2" id="KW-1185">Reference proteome</keyword>
<accession>A0ABW2B3F7</accession>
<sequence>MAEPFSLKDHLFNAESIGELAEEYAAGLPGFDAARFQQETLVASPSAP</sequence>
<organism evidence="1 2">
    <name type="scientific">Sulfitobacter porphyrae</name>
    <dbReference type="NCBI Taxonomy" id="1246864"/>
    <lineage>
        <taxon>Bacteria</taxon>
        <taxon>Pseudomonadati</taxon>
        <taxon>Pseudomonadota</taxon>
        <taxon>Alphaproteobacteria</taxon>
        <taxon>Rhodobacterales</taxon>
        <taxon>Roseobacteraceae</taxon>
        <taxon>Sulfitobacter</taxon>
    </lineage>
</organism>